<dbReference type="OrthoDB" id="407172at2759"/>
<dbReference type="InterPro" id="IPR024445">
    <property type="entry name" value="Tnp_ISXO2-like"/>
</dbReference>
<evidence type="ECO:0000259" key="1">
    <source>
        <dbReference type="SMART" id="SM01126"/>
    </source>
</evidence>
<keyword evidence="4" id="KW-1185">Reference proteome</keyword>
<dbReference type="Proteomes" id="UP000654075">
    <property type="component" value="Unassembled WGS sequence"/>
</dbReference>
<dbReference type="EMBL" id="CAJNNV010031694">
    <property type="protein sequence ID" value="CAE8637406.1"/>
    <property type="molecule type" value="Genomic_DNA"/>
</dbReference>
<evidence type="ECO:0000313" key="3">
    <source>
        <dbReference type="EMBL" id="CAE8734903.1"/>
    </source>
</evidence>
<feature type="domain" description="ISXO2-like transposase" evidence="1">
    <location>
        <begin position="23"/>
        <end position="194"/>
    </location>
</feature>
<comment type="caution">
    <text evidence="2">The sequence shown here is derived from an EMBL/GenBank/DDBJ whole genome shotgun (WGS) entry which is preliminary data.</text>
</comment>
<accession>A0A813HIL3</accession>
<dbReference type="SMART" id="SM01126">
    <property type="entry name" value="DDE_Tnp_IS1595"/>
    <property type="match status" value="1"/>
</dbReference>
<name>A0A813HIL3_POLGL</name>
<protein>
    <recommendedName>
        <fullName evidence="1">ISXO2-like transposase domain-containing protein</fullName>
    </recommendedName>
</protein>
<organism evidence="2 4">
    <name type="scientific">Polarella glacialis</name>
    <name type="common">Dinoflagellate</name>
    <dbReference type="NCBI Taxonomy" id="89957"/>
    <lineage>
        <taxon>Eukaryota</taxon>
        <taxon>Sar</taxon>
        <taxon>Alveolata</taxon>
        <taxon>Dinophyceae</taxon>
        <taxon>Suessiales</taxon>
        <taxon>Suessiaceae</taxon>
        <taxon>Polarella</taxon>
    </lineage>
</organism>
<dbReference type="AlphaFoldDB" id="A0A813HIL3"/>
<sequence>MKRRKPIKPIKHQRPLTQKQLDKFKLVVQVDEAYLNKKKPGNLSKHGRPQRDQVWLWGAMVQGRSDLFHFRVLDHPTDAFDGKPRGHVEMLTNLHLLNLPKKTIIVSDSWSAATSSVKAFRIQKKWNRFDLHHELVNHEAGEIVNPRGFTTNGIEAVWSVLKRWARKRQGGRMPSHSDRVAWTALINEYQFRKVASRGETLDNGNSYYLPFAKFVQSLVEYVS</sequence>
<proteinExistence type="predicted"/>
<dbReference type="Proteomes" id="UP000626109">
    <property type="component" value="Unassembled WGS sequence"/>
</dbReference>
<reference evidence="2" key="1">
    <citation type="submission" date="2021-02" db="EMBL/GenBank/DDBJ databases">
        <authorList>
            <person name="Dougan E. K."/>
            <person name="Rhodes N."/>
            <person name="Thang M."/>
            <person name="Chan C."/>
        </authorList>
    </citation>
    <scope>NUCLEOTIDE SEQUENCE</scope>
</reference>
<evidence type="ECO:0000313" key="2">
    <source>
        <dbReference type="EMBL" id="CAE8637406.1"/>
    </source>
</evidence>
<gene>
    <name evidence="2" type="ORF">PGLA1383_LOCUS52772</name>
    <name evidence="3" type="ORF">PGLA2088_LOCUS47558</name>
</gene>
<dbReference type="EMBL" id="CAJNNW010036491">
    <property type="protein sequence ID" value="CAE8734903.1"/>
    <property type="molecule type" value="Genomic_DNA"/>
</dbReference>
<evidence type="ECO:0000313" key="4">
    <source>
        <dbReference type="Proteomes" id="UP000654075"/>
    </source>
</evidence>